<comment type="function">
    <text evidence="1">Multidrug efflux pump.</text>
</comment>
<comment type="caution">
    <text evidence="14">The sequence shown here is derived from an EMBL/GenBank/DDBJ whole genome shotgun (WGS) entry which is preliminary data.</text>
</comment>
<keyword evidence="7" id="KW-1003">Cell membrane</keyword>
<evidence type="ECO:0000256" key="10">
    <source>
        <dbReference type="ARBA" id="ARBA00023065"/>
    </source>
</evidence>
<dbReference type="InterPro" id="IPR048279">
    <property type="entry name" value="MdtK-like"/>
</dbReference>
<evidence type="ECO:0000256" key="2">
    <source>
        <dbReference type="ARBA" id="ARBA00004651"/>
    </source>
</evidence>
<sequence>MKENEKQGGEEFMEKVKEKSSFFRKFVGDKRFYLMVLSIAVPIMVQNGITNFVSLLDNIMIGRIGTEQMSGAAIVNQLIFVYNLCIFGGVSGAGIFTAQYFGQKDHEGVRQTLRYKLWMAVILTAITIILFLTAGGSLISMYLKGDGTAQEIRDTLIYGKQYLWIMLLGLPPFMMVQVYASTLRECGETVLPMKAGIVAVLINLIFNYLLIYGKFGFPEMGVRGAAVATVLSRYVEACIVLSWTHKHTEKNIFAQGLYSTLKVPANLTKKILIKGTPLLLNETLWAAGVAMLTQCYSVRGLNVVAGLNISNTINNVFNIIFIALGDSVAIVVGQLLGAGKMKEARDTDNKMIAFSVFCCTCVAAVMFVMAPLFPRLYNTNAEARTLAKYFIMLTAFFMPQNAFLHATYFTLRSGGKTIVTFLFDSVFIWVVSVTIAFTLSRFTGLPVLVIYAMVQAADMMKCVIGFILVKKGVWLQNIVS</sequence>
<dbReference type="NCBIfam" id="TIGR00797">
    <property type="entry name" value="matE"/>
    <property type="match status" value="1"/>
</dbReference>
<feature type="transmembrane region" description="Helical" evidence="13">
    <location>
        <begin position="389"/>
        <end position="411"/>
    </location>
</feature>
<evidence type="ECO:0000256" key="8">
    <source>
        <dbReference type="ARBA" id="ARBA00022692"/>
    </source>
</evidence>
<feature type="transmembrane region" description="Helical" evidence="13">
    <location>
        <begin position="418"/>
        <end position="439"/>
    </location>
</feature>
<dbReference type="GO" id="GO:0042910">
    <property type="term" value="F:xenobiotic transmembrane transporter activity"/>
    <property type="evidence" value="ECO:0007669"/>
    <property type="project" value="InterPro"/>
</dbReference>
<accession>A0AAW4WCY4</accession>
<dbReference type="PIRSF" id="PIRSF006603">
    <property type="entry name" value="DinF"/>
    <property type="match status" value="1"/>
</dbReference>
<dbReference type="PANTHER" id="PTHR43298">
    <property type="entry name" value="MULTIDRUG RESISTANCE PROTEIN NORM-RELATED"/>
    <property type="match status" value="1"/>
</dbReference>
<evidence type="ECO:0000256" key="12">
    <source>
        <dbReference type="ARBA" id="ARBA00031636"/>
    </source>
</evidence>
<evidence type="ECO:0000256" key="11">
    <source>
        <dbReference type="ARBA" id="ARBA00023136"/>
    </source>
</evidence>
<keyword evidence="10" id="KW-0406">Ion transport</keyword>
<feature type="transmembrane region" description="Helical" evidence="13">
    <location>
        <begin position="445"/>
        <end position="469"/>
    </location>
</feature>
<keyword evidence="5" id="KW-0813">Transport</keyword>
<evidence type="ECO:0000256" key="6">
    <source>
        <dbReference type="ARBA" id="ARBA00022449"/>
    </source>
</evidence>
<keyword evidence="11 13" id="KW-0472">Membrane</keyword>
<feature type="transmembrane region" description="Helical" evidence="13">
    <location>
        <begin position="117"/>
        <end position="142"/>
    </location>
</feature>
<keyword evidence="8 13" id="KW-0812">Transmembrane</keyword>
<evidence type="ECO:0000256" key="4">
    <source>
        <dbReference type="ARBA" id="ARBA00020268"/>
    </source>
</evidence>
<gene>
    <name evidence="14" type="ORF">LKD40_15985</name>
</gene>
<dbReference type="Proteomes" id="UP001198612">
    <property type="component" value="Unassembled WGS sequence"/>
</dbReference>
<protein>
    <recommendedName>
        <fullName evidence="4">Probable multidrug resistance protein NorM</fullName>
    </recommendedName>
    <alternativeName>
        <fullName evidence="12">Multidrug-efflux transporter</fullName>
    </alternativeName>
</protein>
<evidence type="ECO:0000313" key="14">
    <source>
        <dbReference type="EMBL" id="MCC2229267.1"/>
    </source>
</evidence>
<evidence type="ECO:0000256" key="7">
    <source>
        <dbReference type="ARBA" id="ARBA00022475"/>
    </source>
</evidence>
<dbReference type="RefSeq" id="WP_195635338.1">
    <property type="nucleotide sequence ID" value="NZ_JAJEQQ010000046.1"/>
</dbReference>
<evidence type="ECO:0000256" key="5">
    <source>
        <dbReference type="ARBA" id="ARBA00022448"/>
    </source>
</evidence>
<evidence type="ECO:0000256" key="1">
    <source>
        <dbReference type="ARBA" id="ARBA00003408"/>
    </source>
</evidence>
<feature type="transmembrane region" description="Helical" evidence="13">
    <location>
        <begin position="74"/>
        <end position="96"/>
    </location>
</feature>
<dbReference type="EMBL" id="JAJEQQ010000046">
    <property type="protein sequence ID" value="MCC2229267.1"/>
    <property type="molecule type" value="Genomic_DNA"/>
</dbReference>
<feature type="transmembrane region" description="Helical" evidence="13">
    <location>
        <begin position="195"/>
        <end position="213"/>
    </location>
</feature>
<dbReference type="AlphaFoldDB" id="A0AAW4WCY4"/>
<evidence type="ECO:0000256" key="3">
    <source>
        <dbReference type="ARBA" id="ARBA00010199"/>
    </source>
</evidence>
<dbReference type="InterPro" id="IPR050222">
    <property type="entry name" value="MATE_MdtK"/>
</dbReference>
<dbReference type="GO" id="GO:0015297">
    <property type="term" value="F:antiporter activity"/>
    <property type="evidence" value="ECO:0007669"/>
    <property type="project" value="UniProtKB-KW"/>
</dbReference>
<dbReference type="InterPro" id="IPR002528">
    <property type="entry name" value="MATE_fam"/>
</dbReference>
<keyword evidence="15" id="KW-1185">Reference proteome</keyword>
<name>A0AAW4WCY4_9FIRM</name>
<comment type="similarity">
    <text evidence="3">Belongs to the multi antimicrobial extrusion (MATE) (TC 2.A.66.1) family.</text>
</comment>
<proteinExistence type="inferred from homology"/>
<keyword evidence="6" id="KW-0050">Antiport</keyword>
<dbReference type="Pfam" id="PF01554">
    <property type="entry name" value="MatE"/>
    <property type="match status" value="2"/>
</dbReference>
<evidence type="ECO:0000256" key="13">
    <source>
        <dbReference type="SAM" id="Phobius"/>
    </source>
</evidence>
<dbReference type="PANTHER" id="PTHR43298:SF2">
    <property type="entry name" value="FMN_FAD EXPORTER YEEO-RELATED"/>
    <property type="match status" value="1"/>
</dbReference>
<reference evidence="14 15" key="1">
    <citation type="submission" date="2021-10" db="EMBL/GenBank/DDBJ databases">
        <title>Anaerobic single-cell dispensing facilitates the cultivation of human gut bacteria.</title>
        <authorList>
            <person name="Afrizal A."/>
        </authorList>
    </citation>
    <scope>NUCLEOTIDE SEQUENCE [LARGE SCALE GENOMIC DNA]</scope>
    <source>
        <strain evidence="14 15">CLA-AA-H217</strain>
    </source>
</reference>
<feature type="transmembrane region" description="Helical" evidence="13">
    <location>
        <begin position="162"/>
        <end position="183"/>
    </location>
</feature>
<evidence type="ECO:0000313" key="15">
    <source>
        <dbReference type="Proteomes" id="UP001198612"/>
    </source>
</evidence>
<feature type="transmembrane region" description="Helical" evidence="13">
    <location>
        <begin position="32"/>
        <end position="54"/>
    </location>
</feature>
<comment type="subcellular location">
    <subcellularLocation>
        <location evidence="2">Cell membrane</location>
        <topology evidence="2">Multi-pass membrane protein</topology>
    </subcellularLocation>
</comment>
<organism evidence="14 15">
    <name type="scientific">Blautia fusiformis</name>
    <dbReference type="NCBI Taxonomy" id="2881264"/>
    <lineage>
        <taxon>Bacteria</taxon>
        <taxon>Bacillati</taxon>
        <taxon>Bacillota</taxon>
        <taxon>Clostridia</taxon>
        <taxon>Lachnospirales</taxon>
        <taxon>Lachnospiraceae</taxon>
        <taxon>Blautia</taxon>
    </lineage>
</organism>
<feature type="transmembrane region" description="Helical" evidence="13">
    <location>
        <begin position="316"/>
        <end position="339"/>
    </location>
</feature>
<keyword evidence="9 13" id="KW-1133">Transmembrane helix</keyword>
<dbReference type="GO" id="GO:0005886">
    <property type="term" value="C:plasma membrane"/>
    <property type="evidence" value="ECO:0007669"/>
    <property type="project" value="UniProtKB-SubCell"/>
</dbReference>
<dbReference type="GO" id="GO:0006811">
    <property type="term" value="P:monoatomic ion transport"/>
    <property type="evidence" value="ECO:0007669"/>
    <property type="project" value="UniProtKB-KW"/>
</dbReference>
<evidence type="ECO:0000256" key="9">
    <source>
        <dbReference type="ARBA" id="ARBA00022989"/>
    </source>
</evidence>
<feature type="transmembrane region" description="Helical" evidence="13">
    <location>
        <begin position="351"/>
        <end position="369"/>
    </location>
</feature>